<dbReference type="EMBL" id="DMBR01000404">
    <property type="protein sequence ID" value="HAE95548.1"/>
    <property type="molecule type" value="Genomic_DNA"/>
</dbReference>
<gene>
    <name evidence="2" type="ORF">DCG65_13405</name>
    <name evidence="3" type="ORF">DD728_10330</name>
    <name evidence="4" type="ORF">HY36_10510</name>
</gene>
<dbReference type="GeneID" id="92500480"/>
<evidence type="ECO:0000259" key="1">
    <source>
        <dbReference type="Pfam" id="PF07238"/>
    </source>
</evidence>
<accession>A0A059DXX5</accession>
<dbReference type="EMBL" id="AWFH01000061">
    <property type="protein sequence ID" value="KCZ58282.1"/>
    <property type="molecule type" value="Genomic_DNA"/>
</dbReference>
<evidence type="ECO:0000313" key="5">
    <source>
        <dbReference type="Proteomes" id="UP000024547"/>
    </source>
</evidence>
<name>A0A059DXX5_9PROT</name>
<dbReference type="SUPFAM" id="SSF141371">
    <property type="entry name" value="PilZ domain-like"/>
    <property type="match status" value="2"/>
</dbReference>
<keyword evidence="5" id="KW-1185">Reference proteome</keyword>
<reference evidence="6 7" key="2">
    <citation type="journal article" date="2018" name="Nat. Biotechnol.">
        <title>A standardized bacterial taxonomy based on genome phylogeny substantially revises the tree of life.</title>
        <authorList>
            <person name="Parks D.H."/>
            <person name="Chuvochina M."/>
            <person name="Waite D.W."/>
            <person name="Rinke C."/>
            <person name="Skarshewski A."/>
            <person name="Chaumeil P.A."/>
            <person name="Hugenholtz P."/>
        </authorList>
    </citation>
    <scope>NUCLEOTIDE SEQUENCE [LARGE SCALE GENOMIC DNA]</scope>
    <source>
        <strain evidence="3">UBA10378</strain>
        <strain evidence="2">UBA8557</strain>
    </source>
</reference>
<dbReference type="InterPro" id="IPR009875">
    <property type="entry name" value="PilZ_domain"/>
</dbReference>
<dbReference type="Proteomes" id="UP000263957">
    <property type="component" value="Unassembled WGS sequence"/>
</dbReference>
<sequence length="203" mass="22410">MPALDLSVPQFNPVIKNEEDRRQYQRVDLELEGCFLDESSEDHQLVTENLSCSGAYLRAATVPEHGANVICYFDDLGRVAGRVVRTSKDGFAVEFNVVPHKRKKLADRLSWLVNKDLMEAPEQRAAARFPTGGPAFIARKDGLQIPCTVMDISLTGASFKTTGQFQTPPIGEVVTAGNLRGRVVRSNGVEFAVNFLRPDETDS</sequence>
<dbReference type="Pfam" id="PF07238">
    <property type="entry name" value="PilZ"/>
    <property type="match status" value="2"/>
</dbReference>
<comment type="caution">
    <text evidence="4">The sequence shown here is derived from an EMBL/GenBank/DDBJ whole genome shotgun (WGS) entry which is preliminary data.</text>
</comment>
<reference evidence="4 5" key="1">
    <citation type="journal article" date="2014" name="Antonie Van Leeuwenhoek">
        <title>Hyphomonas beringensis sp. nov. and Hyphomonas chukchiensis sp. nov., isolated from surface seawater of the Bering Sea and Chukchi Sea.</title>
        <authorList>
            <person name="Li C."/>
            <person name="Lai Q."/>
            <person name="Li G."/>
            <person name="Dong C."/>
            <person name="Wang J."/>
            <person name="Liao Y."/>
            <person name="Shao Z."/>
        </authorList>
    </citation>
    <scope>NUCLEOTIDE SEQUENCE [LARGE SCALE GENOMIC DNA]</scope>
    <source>
        <strain evidence="4 5">22II1-22F38</strain>
    </source>
</reference>
<dbReference type="Gene3D" id="2.40.10.220">
    <property type="entry name" value="predicted glycosyltransferase like domains"/>
    <property type="match status" value="1"/>
</dbReference>
<evidence type="ECO:0000313" key="4">
    <source>
        <dbReference type="EMBL" id="KCZ58282.1"/>
    </source>
</evidence>
<evidence type="ECO:0000313" key="2">
    <source>
        <dbReference type="EMBL" id="HAE95548.1"/>
    </source>
</evidence>
<dbReference type="PATRIC" id="fig|1280948.3.peg.3230"/>
<evidence type="ECO:0000313" key="7">
    <source>
        <dbReference type="Proteomes" id="UP000263957"/>
    </source>
</evidence>
<evidence type="ECO:0000313" key="3">
    <source>
        <dbReference type="EMBL" id="HBQ49263.1"/>
    </source>
</evidence>
<feature type="domain" description="PilZ" evidence="1">
    <location>
        <begin position="20"/>
        <end position="103"/>
    </location>
</feature>
<feature type="domain" description="PilZ" evidence="1">
    <location>
        <begin position="122"/>
        <end position="202"/>
    </location>
</feature>
<dbReference type="EMBL" id="DOGS01000205">
    <property type="protein sequence ID" value="HBQ49263.1"/>
    <property type="molecule type" value="Genomic_DNA"/>
</dbReference>
<protein>
    <submittedName>
        <fullName evidence="2">PilZ domain-containing protein</fullName>
    </submittedName>
</protein>
<organism evidence="4 5">
    <name type="scientific">Hyphomonas atlantica</name>
    <dbReference type="NCBI Taxonomy" id="1280948"/>
    <lineage>
        <taxon>Bacteria</taxon>
        <taxon>Pseudomonadati</taxon>
        <taxon>Pseudomonadota</taxon>
        <taxon>Alphaproteobacteria</taxon>
        <taxon>Hyphomonadales</taxon>
        <taxon>Hyphomonadaceae</taxon>
        <taxon>Hyphomonas</taxon>
    </lineage>
</organism>
<dbReference type="eggNOG" id="ENOG502Z876">
    <property type="taxonomic scope" value="Bacteria"/>
</dbReference>
<dbReference type="Proteomes" id="UP000024547">
    <property type="component" value="Unassembled WGS sequence"/>
</dbReference>
<proteinExistence type="predicted"/>
<dbReference type="STRING" id="1280948.HY36_10510"/>
<dbReference type="OrthoDB" id="9798164at2"/>
<evidence type="ECO:0000313" key="6">
    <source>
        <dbReference type="Proteomes" id="UP000259173"/>
    </source>
</evidence>
<dbReference type="AlphaFoldDB" id="A0A059DXX5"/>
<dbReference type="GO" id="GO:0035438">
    <property type="term" value="F:cyclic-di-GMP binding"/>
    <property type="evidence" value="ECO:0007669"/>
    <property type="project" value="InterPro"/>
</dbReference>
<dbReference type="RefSeq" id="WP_051602885.1">
    <property type="nucleotide sequence ID" value="NZ_AWFH01000061.1"/>
</dbReference>
<dbReference type="Proteomes" id="UP000259173">
    <property type="component" value="Unassembled WGS sequence"/>
</dbReference>